<feature type="domain" description="ATPase AAA-type core" evidence="1">
    <location>
        <begin position="2"/>
        <end position="51"/>
    </location>
</feature>
<dbReference type="Pfam" id="PF00004">
    <property type="entry name" value="AAA"/>
    <property type="match status" value="1"/>
</dbReference>
<dbReference type="GO" id="GO:0004176">
    <property type="term" value="F:ATP-dependent peptidase activity"/>
    <property type="evidence" value="ECO:0007669"/>
    <property type="project" value="TreeGrafter"/>
</dbReference>
<dbReference type="GO" id="GO:0006508">
    <property type="term" value="P:proteolysis"/>
    <property type="evidence" value="ECO:0007669"/>
    <property type="project" value="TreeGrafter"/>
</dbReference>
<dbReference type="GO" id="GO:0005524">
    <property type="term" value="F:ATP binding"/>
    <property type="evidence" value="ECO:0007669"/>
    <property type="project" value="InterPro"/>
</dbReference>
<dbReference type="GO" id="GO:0016887">
    <property type="term" value="F:ATP hydrolysis activity"/>
    <property type="evidence" value="ECO:0007669"/>
    <property type="project" value="InterPro"/>
</dbReference>
<reference evidence="2 3" key="1">
    <citation type="journal article" date="2019" name="G3 (Bethesda)">
        <title>Sequencing of a Wild Apple (Malus baccata) Genome Unravels the Differences Between Cultivated and Wild Apple Species Regarding Disease Resistance and Cold Tolerance.</title>
        <authorList>
            <person name="Chen X."/>
        </authorList>
    </citation>
    <scope>NUCLEOTIDE SEQUENCE [LARGE SCALE GENOMIC DNA]</scope>
    <source>
        <strain evidence="3">cv. Shandingzi</strain>
        <tissue evidence="2">Leaves</tissue>
    </source>
</reference>
<protein>
    <recommendedName>
        <fullName evidence="1">ATPase AAA-type core domain-containing protein</fullName>
    </recommendedName>
</protein>
<organism evidence="2 3">
    <name type="scientific">Malus baccata</name>
    <name type="common">Siberian crab apple</name>
    <name type="synonym">Pyrus baccata</name>
    <dbReference type="NCBI Taxonomy" id="106549"/>
    <lineage>
        <taxon>Eukaryota</taxon>
        <taxon>Viridiplantae</taxon>
        <taxon>Streptophyta</taxon>
        <taxon>Embryophyta</taxon>
        <taxon>Tracheophyta</taxon>
        <taxon>Spermatophyta</taxon>
        <taxon>Magnoliopsida</taxon>
        <taxon>eudicotyledons</taxon>
        <taxon>Gunneridae</taxon>
        <taxon>Pentapetalae</taxon>
        <taxon>rosids</taxon>
        <taxon>fabids</taxon>
        <taxon>Rosales</taxon>
        <taxon>Rosaceae</taxon>
        <taxon>Amygdaloideae</taxon>
        <taxon>Maleae</taxon>
        <taxon>Malus</taxon>
    </lineage>
</organism>
<gene>
    <name evidence="2" type="ORF">C1H46_016955</name>
</gene>
<dbReference type="Gene3D" id="3.40.50.300">
    <property type="entry name" value="P-loop containing nucleotide triphosphate hydrolases"/>
    <property type="match status" value="1"/>
</dbReference>
<accession>A0A540MF58</accession>
<dbReference type="InterPro" id="IPR003959">
    <property type="entry name" value="ATPase_AAA_core"/>
</dbReference>
<dbReference type="EMBL" id="VIEB01000273">
    <property type="protein sequence ID" value="TQD97376.1"/>
    <property type="molecule type" value="Genomic_DNA"/>
</dbReference>
<name>A0A540MF58_MALBA</name>
<dbReference type="PANTHER" id="PTHR23076">
    <property type="entry name" value="METALLOPROTEASE M41 FTSH"/>
    <property type="match status" value="1"/>
</dbReference>
<dbReference type="InterPro" id="IPR027417">
    <property type="entry name" value="P-loop_NTPase"/>
</dbReference>
<evidence type="ECO:0000259" key="1">
    <source>
        <dbReference type="Pfam" id="PF00004"/>
    </source>
</evidence>
<sequence>MFVGRGAARIRDLFNLARKHSLSIIFIDELDAVGTKRGRSFNDERNQTLNQEWI</sequence>
<dbReference type="STRING" id="106549.A0A540MF58"/>
<dbReference type="GO" id="GO:0009535">
    <property type="term" value="C:chloroplast thylakoid membrane"/>
    <property type="evidence" value="ECO:0007669"/>
    <property type="project" value="TreeGrafter"/>
</dbReference>
<evidence type="ECO:0000313" key="2">
    <source>
        <dbReference type="EMBL" id="TQD97376.1"/>
    </source>
</evidence>
<dbReference type="SUPFAM" id="SSF52540">
    <property type="entry name" value="P-loop containing nucleoside triphosphate hydrolases"/>
    <property type="match status" value="1"/>
</dbReference>
<dbReference type="PANTHER" id="PTHR23076:SF110">
    <property type="entry name" value="INACTIVE ATP-DEPENDENT ZINC METALLOPROTEASE FTSHI 3, CHLOROPLASTIC-RELATED"/>
    <property type="match status" value="1"/>
</dbReference>
<proteinExistence type="predicted"/>
<evidence type="ECO:0000313" key="3">
    <source>
        <dbReference type="Proteomes" id="UP000315295"/>
    </source>
</evidence>
<keyword evidence="3" id="KW-1185">Reference proteome</keyword>
<dbReference type="AlphaFoldDB" id="A0A540MF58"/>
<dbReference type="Proteomes" id="UP000315295">
    <property type="component" value="Unassembled WGS sequence"/>
</dbReference>
<comment type="caution">
    <text evidence="2">The sequence shown here is derived from an EMBL/GenBank/DDBJ whole genome shotgun (WGS) entry which is preliminary data.</text>
</comment>